<dbReference type="Proteomes" id="UP001219568">
    <property type="component" value="Unassembled WGS sequence"/>
</dbReference>
<evidence type="ECO:0000313" key="1">
    <source>
        <dbReference type="EMBL" id="KAJ6052440.1"/>
    </source>
</evidence>
<dbReference type="AlphaFoldDB" id="A0AAD6NCS0"/>
<proteinExistence type="predicted"/>
<gene>
    <name evidence="1" type="ORF">N7460_002974</name>
</gene>
<protein>
    <submittedName>
        <fullName evidence="1">Uncharacterized protein</fullName>
    </submittedName>
</protein>
<organism evidence="1 2">
    <name type="scientific">Penicillium canescens</name>
    <dbReference type="NCBI Taxonomy" id="5083"/>
    <lineage>
        <taxon>Eukaryota</taxon>
        <taxon>Fungi</taxon>
        <taxon>Dikarya</taxon>
        <taxon>Ascomycota</taxon>
        <taxon>Pezizomycotina</taxon>
        <taxon>Eurotiomycetes</taxon>
        <taxon>Eurotiomycetidae</taxon>
        <taxon>Eurotiales</taxon>
        <taxon>Aspergillaceae</taxon>
        <taxon>Penicillium</taxon>
    </lineage>
</organism>
<evidence type="ECO:0000313" key="2">
    <source>
        <dbReference type="Proteomes" id="UP001219568"/>
    </source>
</evidence>
<reference evidence="1" key="2">
    <citation type="submission" date="2023-01" db="EMBL/GenBank/DDBJ databases">
        <authorList>
            <person name="Petersen C."/>
        </authorList>
    </citation>
    <scope>NUCLEOTIDE SEQUENCE</scope>
    <source>
        <strain evidence="1">IBT 15450</strain>
    </source>
</reference>
<name>A0AAD6NCS0_PENCN</name>
<accession>A0AAD6NCS0</accession>
<comment type="caution">
    <text evidence="1">The sequence shown here is derived from an EMBL/GenBank/DDBJ whole genome shotgun (WGS) entry which is preliminary data.</text>
</comment>
<sequence>MKYAAAKNETGELIVLWDGDEKDTSRVLCFTNLISADNIANNPVDDTRMLWPQTAAIFATNPRPESSKRFMSWFLGDECQQQFTDNGSYLSRKDLKGQTGSVWDDPYTPLTEFATFKENRELVEWWLPQFETPLCVAKDPSPVDSFYGKMHLNGDFKSGFKPSQALKLLTVLHFV</sequence>
<keyword evidence="2" id="KW-1185">Reference proteome</keyword>
<dbReference type="EMBL" id="JAQJZL010000002">
    <property type="protein sequence ID" value="KAJ6052440.1"/>
    <property type="molecule type" value="Genomic_DNA"/>
</dbReference>
<dbReference type="SUPFAM" id="SSF53850">
    <property type="entry name" value="Periplasmic binding protein-like II"/>
    <property type="match status" value="1"/>
</dbReference>
<reference evidence="1" key="1">
    <citation type="journal article" date="2023" name="IMA Fungus">
        <title>Comparative genomic study of the Penicillium genus elucidates a diverse pangenome and 15 lateral gene transfer events.</title>
        <authorList>
            <person name="Petersen C."/>
            <person name="Sorensen T."/>
            <person name="Nielsen M.R."/>
            <person name="Sondergaard T.E."/>
            <person name="Sorensen J.L."/>
            <person name="Fitzpatrick D.A."/>
            <person name="Frisvad J.C."/>
            <person name="Nielsen K.L."/>
        </authorList>
    </citation>
    <scope>NUCLEOTIDE SEQUENCE</scope>
    <source>
        <strain evidence="1">IBT 15450</strain>
    </source>
</reference>
<dbReference type="Gene3D" id="3.40.190.10">
    <property type="entry name" value="Periplasmic binding protein-like II"/>
    <property type="match status" value="1"/>
</dbReference>